<protein>
    <submittedName>
        <fullName evidence="2">Uncharacterized protein</fullName>
    </submittedName>
</protein>
<feature type="region of interest" description="Disordered" evidence="1">
    <location>
        <begin position="55"/>
        <end position="151"/>
    </location>
</feature>
<dbReference type="KEGG" id="ehx:EMIHUDRAFT_454401"/>
<dbReference type="Proteomes" id="UP000013827">
    <property type="component" value="Unassembled WGS sequence"/>
</dbReference>
<feature type="region of interest" description="Disordered" evidence="1">
    <location>
        <begin position="1"/>
        <end position="41"/>
    </location>
</feature>
<feature type="compositionally biased region" description="Low complexity" evidence="1">
    <location>
        <begin position="8"/>
        <end position="40"/>
    </location>
</feature>
<reference evidence="3" key="1">
    <citation type="journal article" date="2013" name="Nature">
        <title>Pan genome of the phytoplankton Emiliania underpins its global distribution.</title>
        <authorList>
            <person name="Read B.A."/>
            <person name="Kegel J."/>
            <person name="Klute M.J."/>
            <person name="Kuo A."/>
            <person name="Lefebvre S.C."/>
            <person name="Maumus F."/>
            <person name="Mayer C."/>
            <person name="Miller J."/>
            <person name="Monier A."/>
            <person name="Salamov A."/>
            <person name="Young J."/>
            <person name="Aguilar M."/>
            <person name="Claverie J.M."/>
            <person name="Frickenhaus S."/>
            <person name="Gonzalez K."/>
            <person name="Herman E.K."/>
            <person name="Lin Y.C."/>
            <person name="Napier J."/>
            <person name="Ogata H."/>
            <person name="Sarno A.F."/>
            <person name="Shmutz J."/>
            <person name="Schroeder D."/>
            <person name="de Vargas C."/>
            <person name="Verret F."/>
            <person name="von Dassow P."/>
            <person name="Valentin K."/>
            <person name="Van de Peer Y."/>
            <person name="Wheeler G."/>
            <person name="Dacks J.B."/>
            <person name="Delwiche C.F."/>
            <person name="Dyhrman S.T."/>
            <person name="Glockner G."/>
            <person name="John U."/>
            <person name="Richards T."/>
            <person name="Worden A.Z."/>
            <person name="Zhang X."/>
            <person name="Grigoriev I.V."/>
            <person name="Allen A.E."/>
            <person name="Bidle K."/>
            <person name="Borodovsky M."/>
            <person name="Bowler C."/>
            <person name="Brownlee C."/>
            <person name="Cock J.M."/>
            <person name="Elias M."/>
            <person name="Gladyshev V.N."/>
            <person name="Groth M."/>
            <person name="Guda C."/>
            <person name="Hadaegh A."/>
            <person name="Iglesias-Rodriguez M.D."/>
            <person name="Jenkins J."/>
            <person name="Jones B.M."/>
            <person name="Lawson T."/>
            <person name="Leese F."/>
            <person name="Lindquist E."/>
            <person name="Lobanov A."/>
            <person name="Lomsadze A."/>
            <person name="Malik S.B."/>
            <person name="Marsh M.E."/>
            <person name="Mackinder L."/>
            <person name="Mock T."/>
            <person name="Mueller-Roeber B."/>
            <person name="Pagarete A."/>
            <person name="Parker M."/>
            <person name="Probert I."/>
            <person name="Quesneville H."/>
            <person name="Raines C."/>
            <person name="Rensing S.A."/>
            <person name="Riano-Pachon D.M."/>
            <person name="Richier S."/>
            <person name="Rokitta S."/>
            <person name="Shiraiwa Y."/>
            <person name="Soanes D.M."/>
            <person name="van der Giezen M."/>
            <person name="Wahlund T.M."/>
            <person name="Williams B."/>
            <person name="Wilson W."/>
            <person name="Wolfe G."/>
            <person name="Wurch L.L."/>
        </authorList>
    </citation>
    <scope>NUCLEOTIDE SEQUENCE</scope>
</reference>
<dbReference type="AlphaFoldDB" id="A0A0D3KVQ3"/>
<keyword evidence="3" id="KW-1185">Reference proteome</keyword>
<reference evidence="2" key="2">
    <citation type="submission" date="2024-10" db="UniProtKB">
        <authorList>
            <consortium name="EnsemblProtists"/>
        </authorList>
    </citation>
    <scope>IDENTIFICATION</scope>
</reference>
<dbReference type="RefSeq" id="XP_005792267.1">
    <property type="nucleotide sequence ID" value="XM_005792210.1"/>
</dbReference>
<dbReference type="PaxDb" id="2903-EOD39838"/>
<proteinExistence type="predicted"/>
<evidence type="ECO:0000313" key="2">
    <source>
        <dbReference type="EnsemblProtists" id="EOD39838"/>
    </source>
</evidence>
<accession>A0A0D3KVQ3</accession>
<dbReference type="HOGENOM" id="CLU_684425_0_0_1"/>
<dbReference type="GeneID" id="17285109"/>
<evidence type="ECO:0000256" key="1">
    <source>
        <dbReference type="SAM" id="MobiDB-lite"/>
    </source>
</evidence>
<evidence type="ECO:0000313" key="3">
    <source>
        <dbReference type="Proteomes" id="UP000013827"/>
    </source>
</evidence>
<dbReference type="EnsemblProtists" id="EOD39838">
    <property type="protein sequence ID" value="EOD39838"/>
    <property type="gene ID" value="EMIHUDRAFT_454401"/>
</dbReference>
<name>A0A0D3KVQ3_EMIH1</name>
<sequence length="403" mass="41688">MPRFPHGAVSAAAEPAAGADLSTPPGSGGSSSLRSASGGRQRLIVSVTSCTTRRIAGSEPSLGRAKLAARRSSSGLAPHPSATGSSPPDRSPPKRGACAGAESSKELAGSRTDASAPVASEGRISLSGRMSSFDEGSGDETGALVPSGGSGRRQQLVDVAIEWPELGIKVDSLLGDGMQALPASQLLQHDQAPLMRLVRERVARLRKLAGAAEAQPSAGYQVFVETGSSFLSWLERLPMSQRLLIFSCLLEALLLLIYGELPRRAAEADTALRVLSFVDAANYARRLYKAVSSQPEVSGQATRAACPLECDGDGCDKSGSLGPNATAAELRVASILADQSGGGRWPILEAGRTLLRRAAVNGSSEPEAYASEIRFGGMAQLSAPDAEALQATIQSTVPEMMGP</sequence>
<organism evidence="2 3">
    <name type="scientific">Emiliania huxleyi (strain CCMP1516)</name>
    <dbReference type="NCBI Taxonomy" id="280463"/>
    <lineage>
        <taxon>Eukaryota</taxon>
        <taxon>Haptista</taxon>
        <taxon>Haptophyta</taxon>
        <taxon>Prymnesiophyceae</taxon>
        <taxon>Isochrysidales</taxon>
        <taxon>Noelaerhabdaceae</taxon>
        <taxon>Emiliania</taxon>
    </lineage>
</organism>